<dbReference type="RefSeq" id="WP_345329355.1">
    <property type="nucleotide sequence ID" value="NZ_BAABJI010000001.1"/>
</dbReference>
<comment type="caution">
    <text evidence="2">The sequence shown here is derived from an EMBL/GenBank/DDBJ whole genome shotgun (WGS) entry which is preliminary data.</text>
</comment>
<accession>A0ABP9FNI9</accession>
<feature type="transmembrane region" description="Helical" evidence="1">
    <location>
        <begin position="42"/>
        <end position="62"/>
    </location>
</feature>
<sequence length="79" mass="8570">MEDIVKFRIFLSFPLLGLLIPDLGLFLTGSSARAAFPITHAIIAATLSICIAVLTIGIMLYSKKHNIQKTAKPVFDLLG</sequence>
<evidence type="ECO:0000313" key="3">
    <source>
        <dbReference type="Proteomes" id="UP001501436"/>
    </source>
</evidence>
<keyword evidence="3" id="KW-1185">Reference proteome</keyword>
<gene>
    <name evidence="2" type="ORF">GCM10023313_05380</name>
</gene>
<proteinExistence type="predicted"/>
<evidence type="ECO:0000313" key="2">
    <source>
        <dbReference type="EMBL" id="GAA4905629.1"/>
    </source>
</evidence>
<reference evidence="3" key="1">
    <citation type="journal article" date="2019" name="Int. J. Syst. Evol. Microbiol.">
        <title>The Global Catalogue of Microorganisms (GCM) 10K type strain sequencing project: providing services to taxonomists for standard genome sequencing and annotation.</title>
        <authorList>
            <consortium name="The Broad Institute Genomics Platform"/>
            <consortium name="The Broad Institute Genome Sequencing Center for Infectious Disease"/>
            <person name="Wu L."/>
            <person name="Ma J."/>
        </authorList>
    </citation>
    <scope>NUCLEOTIDE SEQUENCE [LARGE SCALE GENOMIC DNA]</scope>
    <source>
        <strain evidence="3">JCM 18283</strain>
    </source>
</reference>
<protein>
    <submittedName>
        <fullName evidence="2">Uncharacterized protein</fullName>
    </submittedName>
</protein>
<keyword evidence="1" id="KW-0472">Membrane</keyword>
<organism evidence="2 3">
    <name type="scientific">Mucilaginibacter defluvii</name>
    <dbReference type="NCBI Taxonomy" id="1196019"/>
    <lineage>
        <taxon>Bacteria</taxon>
        <taxon>Pseudomonadati</taxon>
        <taxon>Bacteroidota</taxon>
        <taxon>Sphingobacteriia</taxon>
        <taxon>Sphingobacteriales</taxon>
        <taxon>Sphingobacteriaceae</taxon>
        <taxon>Mucilaginibacter</taxon>
    </lineage>
</organism>
<dbReference type="Proteomes" id="UP001501436">
    <property type="component" value="Unassembled WGS sequence"/>
</dbReference>
<keyword evidence="1" id="KW-1133">Transmembrane helix</keyword>
<name>A0ABP9FNI9_9SPHI</name>
<dbReference type="EMBL" id="BAABJI010000001">
    <property type="protein sequence ID" value="GAA4905629.1"/>
    <property type="molecule type" value="Genomic_DNA"/>
</dbReference>
<keyword evidence="1" id="KW-0812">Transmembrane</keyword>
<evidence type="ECO:0000256" key="1">
    <source>
        <dbReference type="SAM" id="Phobius"/>
    </source>
</evidence>